<dbReference type="AlphaFoldDB" id="A0A0H2S7Q2"/>
<gene>
    <name evidence="1" type="ORF">SCHPADRAFT_885185</name>
</gene>
<dbReference type="EMBL" id="KQ085884">
    <property type="protein sequence ID" value="KLO19964.1"/>
    <property type="molecule type" value="Genomic_DNA"/>
</dbReference>
<dbReference type="Proteomes" id="UP000053477">
    <property type="component" value="Unassembled WGS sequence"/>
</dbReference>
<evidence type="ECO:0000313" key="1">
    <source>
        <dbReference type="EMBL" id="KLO19964.1"/>
    </source>
</evidence>
<reference evidence="1 2" key="1">
    <citation type="submission" date="2015-04" db="EMBL/GenBank/DDBJ databases">
        <title>Complete genome sequence of Schizopora paradoxa KUC8140, a cosmopolitan wood degrader in East Asia.</title>
        <authorList>
            <consortium name="DOE Joint Genome Institute"/>
            <person name="Min B."/>
            <person name="Park H."/>
            <person name="Jang Y."/>
            <person name="Kim J.-J."/>
            <person name="Kim K.H."/>
            <person name="Pangilinan J."/>
            <person name="Lipzen A."/>
            <person name="Riley R."/>
            <person name="Grigoriev I.V."/>
            <person name="Spatafora J.W."/>
            <person name="Choi I.-G."/>
        </authorList>
    </citation>
    <scope>NUCLEOTIDE SEQUENCE [LARGE SCALE GENOMIC DNA]</scope>
    <source>
        <strain evidence="1 2">KUC8140</strain>
    </source>
</reference>
<proteinExistence type="predicted"/>
<protein>
    <submittedName>
        <fullName evidence="1">Uncharacterized protein</fullName>
    </submittedName>
</protein>
<evidence type="ECO:0000313" key="2">
    <source>
        <dbReference type="Proteomes" id="UP000053477"/>
    </source>
</evidence>
<dbReference type="InParanoid" id="A0A0H2S7Q2"/>
<name>A0A0H2S7Q2_9AGAM</name>
<keyword evidence="2" id="KW-1185">Reference proteome</keyword>
<accession>A0A0H2S7Q2</accession>
<organism evidence="1 2">
    <name type="scientific">Schizopora paradoxa</name>
    <dbReference type="NCBI Taxonomy" id="27342"/>
    <lineage>
        <taxon>Eukaryota</taxon>
        <taxon>Fungi</taxon>
        <taxon>Dikarya</taxon>
        <taxon>Basidiomycota</taxon>
        <taxon>Agaricomycotina</taxon>
        <taxon>Agaricomycetes</taxon>
        <taxon>Hymenochaetales</taxon>
        <taxon>Schizoporaceae</taxon>
        <taxon>Schizopora</taxon>
    </lineage>
</organism>
<sequence length="163" mass="18527">MLMAMDKKAQGVSLAGNGKYARISTYSTLRRVPRIIGRLGGCGRREHLYYVRQDWKPLHIQAGLIPLHDDGVDGRAKVPRPSKRSSLTFRKLAFGSLEIETMIQMSTIPITQGTTCSWRALKNLSYFFSRSNSGYNSLESDFNDRSWGLSMDIYIISGRARWF</sequence>